<dbReference type="EMBL" id="DS999422">
    <property type="protein sequence ID" value="EED86469.1"/>
    <property type="molecule type" value="Genomic_DNA"/>
</dbReference>
<evidence type="ECO:0000256" key="3">
    <source>
        <dbReference type="ARBA" id="ARBA00022679"/>
    </source>
</evidence>
<name>B8LDY2_THAPS</name>
<evidence type="ECO:0008006" key="7">
    <source>
        <dbReference type="Google" id="ProtNLM"/>
    </source>
</evidence>
<accession>B8LDY2</accession>
<evidence type="ECO:0000256" key="2">
    <source>
        <dbReference type="ARBA" id="ARBA00022676"/>
    </source>
</evidence>
<dbReference type="Proteomes" id="UP000001449">
    <property type="component" value="Unassembled WGS sequence"/>
</dbReference>
<dbReference type="PaxDb" id="35128-Thapsdraft624"/>
<feature type="compositionally biased region" description="Basic and acidic residues" evidence="4">
    <location>
        <begin position="304"/>
        <end position="317"/>
    </location>
</feature>
<sequence length="381" mass="43089">MSIIDVEEEGVQLLNSSRVPATATSTASPRRRHELPSRAILIIILLALASFYHISSYSSPTATNSTTSQSTTNASLKSKLKSSTISFLRHTLFPLLRHPIHCLPHSAKPQNATIALSSIYYVKQNRWSPSTRGMYQLSEVNKAHFVQHNQHYVKEFYNGTRWSEENEHRLEKMGVGGTWAKPVYLKELMHNLTNSTVQQQQKKQQPRVDWILYMDSDAMIVNFDFDLRCILPPLSISVATNNNDNIAMVLSQDAESINTGSFLIRVNDYGREIVDAWAGGYNNGRVDDQDYLIGMFDGEGSLKKEYSKSEQNNERPRPKLQITRPCSLNSGGGIETPKGHWMPYFEGVYVKGDFAVHFFGRKDKLEQMKSVDDGGLGFFSR</sequence>
<evidence type="ECO:0000313" key="6">
    <source>
        <dbReference type="Proteomes" id="UP000001449"/>
    </source>
</evidence>
<proteinExistence type="inferred from homology"/>
<reference evidence="5 6" key="2">
    <citation type="journal article" date="2008" name="Nature">
        <title>The Phaeodactylum genome reveals the evolutionary history of diatom genomes.</title>
        <authorList>
            <person name="Bowler C."/>
            <person name="Allen A.E."/>
            <person name="Badger J.H."/>
            <person name="Grimwood J."/>
            <person name="Jabbari K."/>
            <person name="Kuo A."/>
            <person name="Maheswari U."/>
            <person name="Martens C."/>
            <person name="Maumus F."/>
            <person name="Otillar R.P."/>
            <person name="Rayko E."/>
            <person name="Salamov A."/>
            <person name="Vandepoele K."/>
            <person name="Beszteri B."/>
            <person name="Gruber A."/>
            <person name="Heijde M."/>
            <person name="Katinka M."/>
            <person name="Mock T."/>
            <person name="Valentin K."/>
            <person name="Verret F."/>
            <person name="Berges J.A."/>
            <person name="Brownlee C."/>
            <person name="Cadoret J.P."/>
            <person name="Chiovitti A."/>
            <person name="Choi C.J."/>
            <person name="Coesel S."/>
            <person name="De Martino A."/>
            <person name="Detter J.C."/>
            <person name="Durkin C."/>
            <person name="Falciatore A."/>
            <person name="Fournet J."/>
            <person name="Haruta M."/>
            <person name="Huysman M.J."/>
            <person name="Jenkins B.D."/>
            <person name="Jiroutova K."/>
            <person name="Jorgensen R.E."/>
            <person name="Joubert Y."/>
            <person name="Kaplan A."/>
            <person name="Kroger N."/>
            <person name="Kroth P.G."/>
            <person name="La Roche J."/>
            <person name="Lindquist E."/>
            <person name="Lommer M."/>
            <person name="Martin-Jezequel V."/>
            <person name="Lopez P.J."/>
            <person name="Lucas S."/>
            <person name="Mangogna M."/>
            <person name="McGinnis K."/>
            <person name="Medlin L.K."/>
            <person name="Montsant A."/>
            <person name="Oudot-Le Secq M.P."/>
            <person name="Napoli C."/>
            <person name="Obornik M."/>
            <person name="Parker M.S."/>
            <person name="Petit J.L."/>
            <person name="Porcel B.M."/>
            <person name="Poulsen N."/>
            <person name="Robison M."/>
            <person name="Rychlewski L."/>
            <person name="Rynearson T.A."/>
            <person name="Schmutz J."/>
            <person name="Shapiro H."/>
            <person name="Siaut M."/>
            <person name="Stanley M."/>
            <person name="Sussman M.R."/>
            <person name="Taylor A.R."/>
            <person name="Vardi A."/>
            <person name="von Dassow P."/>
            <person name="Vyverman W."/>
            <person name="Willis A."/>
            <person name="Wyrwicz L.S."/>
            <person name="Rokhsar D.S."/>
            <person name="Weissenbach J."/>
            <person name="Armbrust E.V."/>
            <person name="Green B.R."/>
            <person name="Van de Peer Y."/>
            <person name="Grigoriev I.V."/>
        </authorList>
    </citation>
    <scope>NUCLEOTIDE SEQUENCE [LARGE SCALE GENOMIC DNA]</scope>
    <source>
        <strain evidence="5 6">CCMP1335</strain>
    </source>
</reference>
<dbReference type="RefSeq" id="XP_002297239.1">
    <property type="nucleotide sequence ID" value="XM_002297203.1"/>
</dbReference>
<protein>
    <recommendedName>
        <fullName evidence="7">Nucleotide-diphospho-sugar transferase domain-containing protein</fullName>
    </recommendedName>
</protein>
<evidence type="ECO:0000256" key="4">
    <source>
        <dbReference type="SAM" id="MobiDB-lite"/>
    </source>
</evidence>
<dbReference type="KEGG" id="tps:THAPSDRAFT_bd624"/>
<reference evidence="5 6" key="1">
    <citation type="journal article" date="2004" name="Science">
        <title>The genome of the diatom Thalassiosira pseudonana: ecology, evolution, and metabolism.</title>
        <authorList>
            <person name="Armbrust E.V."/>
            <person name="Berges J.A."/>
            <person name="Bowler C."/>
            <person name="Green B.R."/>
            <person name="Martinez D."/>
            <person name="Putnam N.H."/>
            <person name="Zhou S."/>
            <person name="Allen A.E."/>
            <person name="Apt K.E."/>
            <person name="Bechner M."/>
            <person name="Brzezinski M.A."/>
            <person name="Chaal B.K."/>
            <person name="Chiovitti A."/>
            <person name="Davis A.K."/>
            <person name="Demarest M.S."/>
            <person name="Detter J.C."/>
            <person name="Glavina T."/>
            <person name="Goodstein D."/>
            <person name="Hadi M.Z."/>
            <person name="Hellsten U."/>
            <person name="Hildebrand M."/>
            <person name="Jenkins B.D."/>
            <person name="Jurka J."/>
            <person name="Kapitonov V.V."/>
            <person name="Kroger N."/>
            <person name="Lau W.W."/>
            <person name="Lane T.W."/>
            <person name="Larimer F.W."/>
            <person name="Lippmeier J.C."/>
            <person name="Lucas S."/>
            <person name="Medina M."/>
            <person name="Montsant A."/>
            <person name="Obornik M."/>
            <person name="Parker M.S."/>
            <person name="Palenik B."/>
            <person name="Pazour G.J."/>
            <person name="Richardson P.M."/>
            <person name="Rynearson T.A."/>
            <person name="Saito M.A."/>
            <person name="Schwartz D.C."/>
            <person name="Thamatrakoln K."/>
            <person name="Valentin K."/>
            <person name="Vardi A."/>
            <person name="Wilkerson F.P."/>
            <person name="Rokhsar D.S."/>
        </authorList>
    </citation>
    <scope>NUCLEOTIDE SEQUENCE [LARGE SCALE GENOMIC DNA]</scope>
    <source>
        <strain evidence="5 6">CCMP1335</strain>
    </source>
</reference>
<dbReference type="GeneID" id="7444423"/>
<keyword evidence="3" id="KW-0808">Transferase</keyword>
<dbReference type="Gene3D" id="3.90.550.10">
    <property type="entry name" value="Spore Coat Polysaccharide Biosynthesis Protein SpsA, Chain A"/>
    <property type="match status" value="1"/>
</dbReference>
<comment type="similarity">
    <text evidence="1">Belongs to the glycosyltransferase 34 family.</text>
</comment>
<dbReference type="InterPro" id="IPR029044">
    <property type="entry name" value="Nucleotide-diphossugar_trans"/>
</dbReference>
<dbReference type="PANTHER" id="PTHR31306">
    <property type="entry name" value="ALPHA-1,6-MANNOSYLTRANSFERASE MNN11-RELATED"/>
    <property type="match status" value="1"/>
</dbReference>
<gene>
    <name evidence="5" type="ORF">THAPSDRAFT_bd624</name>
</gene>
<organism evidence="5 6">
    <name type="scientific">Thalassiosira pseudonana</name>
    <name type="common">Marine diatom</name>
    <name type="synonym">Cyclotella nana</name>
    <dbReference type="NCBI Taxonomy" id="35128"/>
    <lineage>
        <taxon>Eukaryota</taxon>
        <taxon>Sar</taxon>
        <taxon>Stramenopiles</taxon>
        <taxon>Ochrophyta</taxon>
        <taxon>Bacillariophyta</taxon>
        <taxon>Coscinodiscophyceae</taxon>
        <taxon>Thalassiosirophycidae</taxon>
        <taxon>Thalassiosirales</taxon>
        <taxon>Thalassiosiraceae</taxon>
        <taxon>Thalassiosira</taxon>
    </lineage>
</organism>
<dbReference type="AlphaFoldDB" id="B8LDY2"/>
<dbReference type="GO" id="GO:0006487">
    <property type="term" value="P:protein N-linked glycosylation"/>
    <property type="evidence" value="ECO:0000318"/>
    <property type="project" value="GO_Central"/>
</dbReference>
<dbReference type="GO" id="GO:0016757">
    <property type="term" value="F:glycosyltransferase activity"/>
    <property type="evidence" value="ECO:0007669"/>
    <property type="project" value="UniProtKB-KW"/>
</dbReference>
<dbReference type="GO" id="GO:0000139">
    <property type="term" value="C:Golgi membrane"/>
    <property type="evidence" value="ECO:0000318"/>
    <property type="project" value="GO_Central"/>
</dbReference>
<dbReference type="Pfam" id="PF05637">
    <property type="entry name" value="Glyco_transf_34"/>
    <property type="match status" value="1"/>
</dbReference>
<keyword evidence="6" id="KW-1185">Reference proteome</keyword>
<feature type="region of interest" description="Disordered" evidence="4">
    <location>
        <begin position="304"/>
        <end position="329"/>
    </location>
</feature>
<evidence type="ECO:0000256" key="1">
    <source>
        <dbReference type="ARBA" id="ARBA00005664"/>
    </source>
</evidence>
<keyword evidence="2" id="KW-0328">Glycosyltransferase</keyword>
<dbReference type="InterPro" id="IPR008630">
    <property type="entry name" value="Glyco_trans_34"/>
</dbReference>
<dbReference type="PANTHER" id="PTHR31306:SF4">
    <property type="entry name" value="ALPHA-1,2-GALACTOSYLTRANSFERASE"/>
    <property type="match status" value="1"/>
</dbReference>
<evidence type="ECO:0000313" key="5">
    <source>
        <dbReference type="EMBL" id="EED86469.1"/>
    </source>
</evidence>
<dbReference type="InParanoid" id="B8LDY2"/>
<dbReference type="HOGENOM" id="CLU_726656_0_0_1"/>